<evidence type="ECO:0000256" key="9">
    <source>
        <dbReference type="SAM" id="SignalP"/>
    </source>
</evidence>
<comment type="function">
    <text evidence="8">Alpha-L-arabinofuranosidase involved in the hydrolysis of xylan, a major structural heterogeneous polysaccharide found in plant biomass representing the second most abundant polysaccharide in the biosphere, after cellulose.</text>
</comment>
<protein>
    <recommendedName>
        <fullName evidence="8">Alpha-L-arabinofuranosidase</fullName>
        <ecNumber evidence="8">3.2.1.55</ecNumber>
    </recommendedName>
</protein>
<dbReference type="GO" id="GO:0045493">
    <property type="term" value="P:xylan catabolic process"/>
    <property type="evidence" value="ECO:0007669"/>
    <property type="project" value="UniProtKB-UniRule"/>
</dbReference>
<evidence type="ECO:0000313" key="10">
    <source>
        <dbReference type="EMBL" id="RAR15019.1"/>
    </source>
</evidence>
<comment type="similarity">
    <text evidence="3 8">Belongs to the glycosyl hydrolase 62 family.</text>
</comment>
<comment type="subcellular location">
    <subcellularLocation>
        <location evidence="2 8">Secreted</location>
    </subcellularLocation>
</comment>
<dbReference type="InterPro" id="IPR023296">
    <property type="entry name" value="Glyco_hydro_beta-prop_sf"/>
</dbReference>
<gene>
    <name evidence="10" type="ORF">DDE83_001655</name>
</gene>
<comment type="catalytic activity">
    <reaction evidence="1 8">
        <text>Hydrolysis of terminal non-reducing alpha-L-arabinofuranoside residues in alpha-L-arabinosides.</text>
        <dbReference type="EC" id="3.2.1.55"/>
    </reaction>
</comment>
<evidence type="ECO:0000256" key="2">
    <source>
        <dbReference type="ARBA" id="ARBA00004613"/>
    </source>
</evidence>
<dbReference type="EC" id="3.2.1.55" evidence="8"/>
<evidence type="ECO:0000313" key="11">
    <source>
        <dbReference type="Proteomes" id="UP000249619"/>
    </source>
</evidence>
<comment type="caution">
    <text evidence="10">The sequence shown here is derived from an EMBL/GenBank/DDBJ whole genome shotgun (WGS) entry which is preliminary data.</text>
</comment>
<feature type="signal peptide" evidence="9">
    <location>
        <begin position="1"/>
        <end position="17"/>
    </location>
</feature>
<evidence type="ECO:0000256" key="3">
    <source>
        <dbReference type="ARBA" id="ARBA00007396"/>
    </source>
</evidence>
<dbReference type="CDD" id="cd08987">
    <property type="entry name" value="GH62"/>
    <property type="match status" value="1"/>
</dbReference>
<dbReference type="EMBL" id="QGDH01000016">
    <property type="protein sequence ID" value="RAR15019.1"/>
    <property type="molecule type" value="Genomic_DNA"/>
</dbReference>
<feature type="chain" id="PRO_5016841812" description="Alpha-L-arabinofuranosidase" evidence="9">
    <location>
        <begin position="18"/>
        <end position="355"/>
    </location>
</feature>
<accession>A0A364NCH3</accession>
<keyword evidence="6 8" id="KW-0378">Hydrolase</keyword>
<sequence>MRSFLLAGAAFVATALARNVPFRYSSALAARQNGGLPSKFSWTSSGILVSPKNDGRNIAGIKDPSVIEYEGTYHVFASTAKAEGYNLVYFNFTDFSQAQEAPFYYLDQSAIGTGYRAAPEVFYFAPQKLWYLIYQNGNAAYSTNPDISNPAGWTAPKVFYPNGTPAIIEAGLGTTGYWVDMWVICDSENCHLYSSDDNGGLYRSQTPLSQFPAGMSEPVIALKDNKNDLFEASTVYHINDSTYLLIVECIGAGDSPGGLRYFRSWTSSSLAGEWTPLAATQQNPFLGEANTVFEGEKWTNSISHGEIVRDQVDQTLTIKPCGMRFLYQGVDPKANASYNALPWQLGLVTQRNSTC</sequence>
<dbReference type="Proteomes" id="UP000249619">
    <property type="component" value="Unassembled WGS sequence"/>
</dbReference>
<dbReference type="AlphaFoldDB" id="A0A364NCH3"/>
<organism evidence="10 11">
    <name type="scientific">Stemphylium lycopersici</name>
    <name type="common">Tomato gray leaf spot disease fungus</name>
    <name type="synonym">Thyrospora lycopersici</name>
    <dbReference type="NCBI Taxonomy" id="183478"/>
    <lineage>
        <taxon>Eukaryota</taxon>
        <taxon>Fungi</taxon>
        <taxon>Dikarya</taxon>
        <taxon>Ascomycota</taxon>
        <taxon>Pezizomycotina</taxon>
        <taxon>Dothideomycetes</taxon>
        <taxon>Pleosporomycetidae</taxon>
        <taxon>Pleosporales</taxon>
        <taxon>Pleosporineae</taxon>
        <taxon>Pleosporaceae</taxon>
        <taxon>Stemphylium</taxon>
    </lineage>
</organism>
<dbReference type="InterPro" id="IPR005193">
    <property type="entry name" value="GH62_arabinosidase"/>
</dbReference>
<keyword evidence="4 8" id="KW-0964">Secreted</keyword>
<reference evidence="11" key="1">
    <citation type="submission" date="2018-05" db="EMBL/GenBank/DDBJ databases">
        <title>Draft genome sequence of Stemphylium lycopersici strain CIDEFI 213.</title>
        <authorList>
            <person name="Medina R."/>
            <person name="Franco M.E.E."/>
            <person name="Lucentini C.G."/>
            <person name="Saparrat M.C.N."/>
            <person name="Balatti P.A."/>
        </authorList>
    </citation>
    <scope>NUCLEOTIDE SEQUENCE [LARGE SCALE GENOMIC DNA]</scope>
    <source>
        <strain evidence="11">CIDEFI 213</strain>
    </source>
</reference>
<dbReference type="PANTHER" id="PTHR40631">
    <property type="entry name" value="ALPHA-L-ARABINOFURANOSIDASE AXHA-2-RELATED"/>
    <property type="match status" value="1"/>
</dbReference>
<evidence type="ECO:0000256" key="6">
    <source>
        <dbReference type="ARBA" id="ARBA00022801"/>
    </source>
</evidence>
<name>A0A364NCH3_STELY</name>
<dbReference type="GO" id="GO:0046373">
    <property type="term" value="P:L-arabinose metabolic process"/>
    <property type="evidence" value="ECO:0007669"/>
    <property type="project" value="UniProtKB-UniRule"/>
</dbReference>
<keyword evidence="5 8" id="KW-0732">Signal</keyword>
<evidence type="ECO:0000256" key="5">
    <source>
        <dbReference type="ARBA" id="ARBA00022729"/>
    </source>
</evidence>
<dbReference type="PANTHER" id="PTHR40631:SF2">
    <property type="entry name" value="ALPHA-L-ARABINOFURANOSIDASE"/>
    <property type="match status" value="1"/>
</dbReference>
<proteinExistence type="inferred from homology"/>
<evidence type="ECO:0000256" key="7">
    <source>
        <dbReference type="ARBA" id="ARBA00023295"/>
    </source>
</evidence>
<dbReference type="GO" id="GO:0005576">
    <property type="term" value="C:extracellular region"/>
    <property type="evidence" value="ECO:0007669"/>
    <property type="project" value="UniProtKB-SubCell"/>
</dbReference>
<dbReference type="OrthoDB" id="3156236at2759"/>
<keyword evidence="7 8" id="KW-0326">Glycosidase</keyword>
<evidence type="ECO:0000256" key="1">
    <source>
        <dbReference type="ARBA" id="ARBA00001462"/>
    </source>
</evidence>
<keyword evidence="11" id="KW-1185">Reference proteome</keyword>
<evidence type="ECO:0000256" key="8">
    <source>
        <dbReference type="RuleBase" id="RU368117"/>
    </source>
</evidence>
<evidence type="ECO:0000256" key="4">
    <source>
        <dbReference type="ARBA" id="ARBA00022525"/>
    </source>
</evidence>
<dbReference type="SUPFAM" id="SSF75005">
    <property type="entry name" value="Arabinanase/levansucrase/invertase"/>
    <property type="match status" value="1"/>
</dbReference>
<dbReference type="Pfam" id="PF03664">
    <property type="entry name" value="Glyco_hydro_62"/>
    <property type="match status" value="1"/>
</dbReference>
<dbReference type="GO" id="GO:0046556">
    <property type="term" value="F:alpha-L-arabinofuranosidase activity"/>
    <property type="evidence" value="ECO:0007669"/>
    <property type="project" value="UniProtKB-UniRule"/>
</dbReference>
<dbReference type="Gene3D" id="2.115.10.20">
    <property type="entry name" value="Glycosyl hydrolase domain, family 43"/>
    <property type="match status" value="1"/>
</dbReference>